<evidence type="ECO:0000313" key="14">
    <source>
        <dbReference type="Proteomes" id="UP000295252"/>
    </source>
</evidence>
<protein>
    <recommendedName>
        <fullName evidence="15">NB-ARC domain-containing protein</fullName>
    </recommendedName>
</protein>
<name>A0A068UAJ7_COFCA</name>
<comment type="function">
    <text evidence="1">Confers resistance to late blight (Phytophthora infestans) races carrying the avirulence gene Avr1. Resistance proteins guard the plant against pathogens that contain an appropriate avirulence protein via an indirect interaction with this avirulence protein. That triggers a defense system including the hypersensitive response, which restricts the pathogen growth.</text>
</comment>
<dbReference type="InParanoid" id="A0A068UAJ7"/>
<dbReference type="InterPro" id="IPR058922">
    <property type="entry name" value="WHD_DRP"/>
</dbReference>
<dbReference type="Proteomes" id="UP000295252">
    <property type="component" value="Chromosome III"/>
</dbReference>
<dbReference type="Pfam" id="PF23559">
    <property type="entry name" value="WHD_DRP"/>
    <property type="match status" value="1"/>
</dbReference>
<reference evidence="14" key="1">
    <citation type="journal article" date="2014" name="Science">
        <title>The coffee genome provides insight into the convergent evolution of caffeine biosynthesis.</title>
        <authorList>
            <person name="Denoeud F."/>
            <person name="Carretero-Paulet L."/>
            <person name="Dereeper A."/>
            <person name="Droc G."/>
            <person name="Guyot R."/>
            <person name="Pietrella M."/>
            <person name="Zheng C."/>
            <person name="Alberti A."/>
            <person name="Anthony F."/>
            <person name="Aprea G."/>
            <person name="Aury J.M."/>
            <person name="Bento P."/>
            <person name="Bernard M."/>
            <person name="Bocs S."/>
            <person name="Campa C."/>
            <person name="Cenci A."/>
            <person name="Combes M.C."/>
            <person name="Crouzillat D."/>
            <person name="Da Silva C."/>
            <person name="Daddiego L."/>
            <person name="De Bellis F."/>
            <person name="Dussert S."/>
            <person name="Garsmeur O."/>
            <person name="Gayraud T."/>
            <person name="Guignon V."/>
            <person name="Jahn K."/>
            <person name="Jamilloux V."/>
            <person name="Joet T."/>
            <person name="Labadie K."/>
            <person name="Lan T."/>
            <person name="Leclercq J."/>
            <person name="Lepelley M."/>
            <person name="Leroy T."/>
            <person name="Li L.T."/>
            <person name="Librado P."/>
            <person name="Lopez L."/>
            <person name="Munoz A."/>
            <person name="Noel B."/>
            <person name="Pallavicini A."/>
            <person name="Perrotta G."/>
            <person name="Poncet V."/>
            <person name="Pot D."/>
            <person name="Priyono X."/>
            <person name="Rigoreau M."/>
            <person name="Rouard M."/>
            <person name="Rozas J."/>
            <person name="Tranchant-Dubreuil C."/>
            <person name="VanBuren R."/>
            <person name="Zhang Q."/>
            <person name="Andrade A.C."/>
            <person name="Argout X."/>
            <person name="Bertrand B."/>
            <person name="de Kochko A."/>
            <person name="Graziosi G."/>
            <person name="Henry R.J."/>
            <person name="Jayarama X."/>
            <person name="Ming R."/>
            <person name="Nagai C."/>
            <person name="Rounsley S."/>
            <person name="Sankoff D."/>
            <person name="Giuliano G."/>
            <person name="Albert V.A."/>
            <person name="Wincker P."/>
            <person name="Lashermes P."/>
        </authorList>
    </citation>
    <scope>NUCLEOTIDE SEQUENCE [LARGE SCALE GENOMIC DNA]</scope>
    <source>
        <strain evidence="14">cv. DH200-94</strain>
    </source>
</reference>
<dbReference type="SUPFAM" id="SSF52058">
    <property type="entry name" value="L domain-like"/>
    <property type="match status" value="1"/>
</dbReference>
<dbReference type="Pfam" id="PF00931">
    <property type="entry name" value="NB-ARC"/>
    <property type="match status" value="2"/>
</dbReference>
<dbReference type="Gene3D" id="1.10.8.430">
    <property type="entry name" value="Helical domain of apoptotic protease-activating factors"/>
    <property type="match status" value="1"/>
</dbReference>
<dbReference type="InterPro" id="IPR027417">
    <property type="entry name" value="P-loop_NTPase"/>
</dbReference>
<dbReference type="InterPro" id="IPR042197">
    <property type="entry name" value="Apaf_helical"/>
</dbReference>
<keyword evidence="8" id="KW-0547">Nucleotide-binding</keyword>
<dbReference type="PANTHER" id="PTHR23155:SF1152">
    <property type="entry name" value="AAA+ ATPASE DOMAIN-CONTAINING PROTEIN"/>
    <property type="match status" value="1"/>
</dbReference>
<keyword evidence="10" id="KW-0067">ATP-binding</keyword>
<dbReference type="InterPro" id="IPR002182">
    <property type="entry name" value="NB-ARC"/>
</dbReference>
<dbReference type="AlphaFoldDB" id="A0A068UAJ7"/>
<evidence type="ECO:0000256" key="10">
    <source>
        <dbReference type="ARBA" id="ARBA00022840"/>
    </source>
</evidence>
<evidence type="ECO:0000259" key="11">
    <source>
        <dbReference type="Pfam" id="PF00931"/>
    </source>
</evidence>
<dbReference type="EMBL" id="HG739100">
    <property type="protein sequence ID" value="CDP05521.1"/>
    <property type="molecule type" value="Genomic_DNA"/>
</dbReference>
<dbReference type="Gene3D" id="3.80.10.10">
    <property type="entry name" value="Ribonuclease Inhibitor"/>
    <property type="match status" value="1"/>
</dbReference>
<evidence type="ECO:0000256" key="1">
    <source>
        <dbReference type="ARBA" id="ARBA00002074"/>
    </source>
</evidence>
<evidence type="ECO:0008006" key="15">
    <source>
        <dbReference type="Google" id="ProtNLM"/>
    </source>
</evidence>
<dbReference type="FunFam" id="1.10.10.10:FF:000322">
    <property type="entry name" value="Probable disease resistance protein At1g63360"/>
    <property type="match status" value="1"/>
</dbReference>
<dbReference type="InterPro" id="IPR036388">
    <property type="entry name" value="WH-like_DNA-bd_sf"/>
</dbReference>
<dbReference type="GO" id="GO:0005524">
    <property type="term" value="F:ATP binding"/>
    <property type="evidence" value="ECO:0007669"/>
    <property type="project" value="UniProtKB-KW"/>
</dbReference>
<dbReference type="GO" id="GO:0005737">
    <property type="term" value="C:cytoplasm"/>
    <property type="evidence" value="ECO:0007669"/>
    <property type="project" value="UniProtKB-SubCell"/>
</dbReference>
<dbReference type="GO" id="GO:0009626">
    <property type="term" value="P:plant-type hypersensitive response"/>
    <property type="evidence" value="ECO:0007669"/>
    <property type="project" value="UniProtKB-KW"/>
</dbReference>
<evidence type="ECO:0000256" key="6">
    <source>
        <dbReference type="ARBA" id="ARBA00022667"/>
    </source>
</evidence>
<comment type="subcellular location">
    <subcellularLocation>
        <location evidence="2">Cytoplasm</location>
    </subcellularLocation>
</comment>
<evidence type="ECO:0000256" key="3">
    <source>
        <dbReference type="ARBA" id="ARBA00008894"/>
    </source>
</evidence>
<accession>A0A068UAJ7</accession>
<dbReference type="SUPFAM" id="SSF52540">
    <property type="entry name" value="P-loop containing nucleoside triphosphate hydrolases"/>
    <property type="match status" value="1"/>
</dbReference>
<evidence type="ECO:0000256" key="9">
    <source>
        <dbReference type="ARBA" id="ARBA00022821"/>
    </source>
</evidence>
<keyword evidence="6" id="KW-0381">Hypersensitive response</keyword>
<organism evidence="13 14">
    <name type="scientific">Coffea canephora</name>
    <name type="common">Robusta coffee</name>
    <dbReference type="NCBI Taxonomy" id="49390"/>
    <lineage>
        <taxon>Eukaryota</taxon>
        <taxon>Viridiplantae</taxon>
        <taxon>Streptophyta</taxon>
        <taxon>Embryophyta</taxon>
        <taxon>Tracheophyta</taxon>
        <taxon>Spermatophyta</taxon>
        <taxon>Magnoliopsida</taxon>
        <taxon>eudicotyledons</taxon>
        <taxon>Gunneridae</taxon>
        <taxon>Pentapetalae</taxon>
        <taxon>asterids</taxon>
        <taxon>lamiids</taxon>
        <taxon>Gentianales</taxon>
        <taxon>Rubiaceae</taxon>
        <taxon>Ixoroideae</taxon>
        <taxon>Gardenieae complex</taxon>
        <taxon>Bertiereae - Coffeeae clade</taxon>
        <taxon>Coffeeae</taxon>
        <taxon>Coffea</taxon>
    </lineage>
</organism>
<evidence type="ECO:0000259" key="12">
    <source>
        <dbReference type="Pfam" id="PF23559"/>
    </source>
</evidence>
<evidence type="ECO:0000256" key="5">
    <source>
        <dbReference type="ARBA" id="ARBA00022614"/>
    </source>
</evidence>
<keyword evidence="5" id="KW-0433">Leucine-rich repeat</keyword>
<evidence type="ECO:0000256" key="2">
    <source>
        <dbReference type="ARBA" id="ARBA00004496"/>
    </source>
</evidence>
<gene>
    <name evidence="13" type="ORF">GSCOC_T00020620001</name>
</gene>
<evidence type="ECO:0000256" key="4">
    <source>
        <dbReference type="ARBA" id="ARBA00022490"/>
    </source>
</evidence>
<dbReference type="InterPro" id="IPR032675">
    <property type="entry name" value="LRR_dom_sf"/>
</dbReference>
<dbReference type="PANTHER" id="PTHR23155">
    <property type="entry name" value="DISEASE RESISTANCE PROTEIN RP"/>
    <property type="match status" value="1"/>
</dbReference>
<dbReference type="GO" id="GO:0043531">
    <property type="term" value="F:ADP binding"/>
    <property type="evidence" value="ECO:0007669"/>
    <property type="project" value="InterPro"/>
</dbReference>
<sequence length="1020" mass="116894">MSVCEDLKFLISFLKEIPESFSENYEAALDITDPDDGSSLTQNSENLGTDQGLSRLFSVKRMREQVEYIKKSILQCLIDYVTSTTETPGIKKSPRILSAGSIDEQKRALLERLTGGQKELEVIHILVEGDENDVFHDPTVLGHFDIRKRGSIIKSKILAFLGFGENSLNKLNDQEQKERMYEYLKGKRYLIAISVHDGLYYFGIWDDLKMCFPDDGNGSKILVSHRCNPFVPRYPIENESDMCYLIFPPDDEAWYSKALLDKLQLHRDEDLFCIKVRRISSKIFQSTELVIFAERINSIKKKALQTFRNGFPAAEAPVGNPVSESLETESNSPMVGQDIVVGFDDEELALLNRLTGQKREIEVILIAGMAGIGKTTMAKRLYKKPLIVHCFHVRAWASVSQSLSQMSDEAMGVKLYKCLKGKRFFIVIDDIWDAGVWNSLKLYIPDDENGSKVLMTSRIKDVALNPKNECTPHCLRFLSEDESWDLFERKVFGNESCPQELMEMGKNIVAKCKGLPLAIVVVSGLISKMEKTRELWEHIGENIGSYIDSDAEQFMNVLELSYKHLPQRLKSCFLYLGAFPEDYEISVRKLVRMWIAEGFIQQLEGKKLEDTAEKYLMNLVDRSLVIVSRRRSDNGIKTFLVHDMLRNFCIRKAQETNFALPDYGYQTYCSSPFVNFSLDYQNCESLTVFNFFLGNTIDCLVFAPTLTVSCKPNVSFKYNLVRVLDLRHIMEDNFPRRVHELIRLKYLALYLGALTCLPPVISRLRNLETLIVDVEKGRKVTLPDDIWKMFKLRHLQISPEFEFETPWPNSAGPSRDILLARIPNVRNLGFHITLSSREDPFNFFDLSGLNVLEKLKFEYQTYGMVPVTISSSDKFPSSLKKLTLVGSHVNWEEMSIIGMLPNLEVLKVKDNFFNGPKWETCEGGFRRLRFLKFSHMDLQEWIATADDFPSLEKLVLNGCLALTEIPSAFGDSCTLQVIEVYRSSDTVADSACQIQESQRNWGNDEFKVFIYRHFQDNISM</sequence>
<dbReference type="PhylomeDB" id="A0A068UAJ7"/>
<dbReference type="InterPro" id="IPR044974">
    <property type="entry name" value="Disease_R_plants"/>
</dbReference>
<dbReference type="PRINTS" id="PR00364">
    <property type="entry name" value="DISEASERSIST"/>
</dbReference>
<dbReference type="FunFam" id="1.10.8.430:FF:000003">
    <property type="entry name" value="Probable disease resistance protein At5g66910"/>
    <property type="match status" value="1"/>
</dbReference>
<feature type="domain" description="NB-ARC" evidence="11">
    <location>
        <begin position="154"/>
        <end position="228"/>
    </location>
</feature>
<keyword evidence="7" id="KW-0677">Repeat</keyword>
<evidence type="ECO:0000256" key="8">
    <source>
        <dbReference type="ARBA" id="ARBA00022741"/>
    </source>
</evidence>
<keyword evidence="9" id="KW-0611">Plant defense</keyword>
<feature type="domain" description="Disease resistance protein winged helix" evidence="12">
    <location>
        <begin position="579"/>
        <end position="648"/>
    </location>
</feature>
<dbReference type="Gramene" id="CDP05521">
    <property type="protein sequence ID" value="CDP05521"/>
    <property type="gene ID" value="GSCOC_T00020620001"/>
</dbReference>
<dbReference type="Gene3D" id="1.10.10.10">
    <property type="entry name" value="Winged helix-like DNA-binding domain superfamily/Winged helix DNA-binding domain"/>
    <property type="match status" value="1"/>
</dbReference>
<keyword evidence="4" id="KW-0963">Cytoplasm</keyword>
<comment type="similarity">
    <text evidence="3">Belongs to the disease resistance NB-LRR family.</text>
</comment>
<feature type="domain" description="NB-ARC" evidence="11">
    <location>
        <begin position="405"/>
        <end position="496"/>
    </location>
</feature>
<keyword evidence="14" id="KW-1185">Reference proteome</keyword>
<dbReference type="Gene3D" id="3.40.50.300">
    <property type="entry name" value="P-loop containing nucleotide triphosphate hydrolases"/>
    <property type="match status" value="1"/>
</dbReference>
<evidence type="ECO:0000256" key="7">
    <source>
        <dbReference type="ARBA" id="ARBA00022737"/>
    </source>
</evidence>
<evidence type="ECO:0000313" key="13">
    <source>
        <dbReference type="EMBL" id="CDP05521.1"/>
    </source>
</evidence>
<proteinExistence type="inferred from homology"/>